<evidence type="ECO:0000313" key="1">
    <source>
        <dbReference type="EMBL" id="AIF71902.1"/>
    </source>
</evidence>
<accession>A0A075LZL6</accession>
<reference evidence="1 2" key="2">
    <citation type="journal article" date="2016" name="Virology (Lond)">
        <title>Genomic characterization and comparison of seven Myoviridae bacteriophage infecting Bacillus thuringiensis.</title>
        <authorList>
            <person name="Sauder A.B."/>
            <person name="Quinn M.R."/>
            <person name="Brouillette A."/>
            <person name="Caruso S."/>
            <person name="Cresawn S."/>
            <person name="Erill I."/>
            <person name="Lewis L."/>
            <person name="Loesser-Casey K."/>
            <person name="Pate M."/>
            <person name="Scott C."/>
            <person name="Stockwell S."/>
            <person name="Temple L."/>
        </authorList>
    </citation>
    <scope>NUCLEOTIDE SEQUENCE [LARGE SCALE GENOMIC DNA]</scope>
</reference>
<protein>
    <submittedName>
        <fullName evidence="1">Uncharacterized protein</fullName>
    </submittedName>
</protein>
<evidence type="ECO:0000313" key="2">
    <source>
        <dbReference type="Proteomes" id="UP000028561"/>
    </source>
</evidence>
<sequence length="217" mass="25011">MTTLKNKQTIDALLDGEVVFETNSPNVLFRMHKGELQLSNVNATSGWHKYNASLNWLLEKEFSTYKFVPEVGHWVAATQDGKTYKGKVTSIKEGYKVFACWDNDRDASWMDVEKTSFVKLEKDEVRTHKIEMAFKKAGRYQKEYVPGDIVKYGLRLAEVKGQYKKAVCADLIQMLLIRFVADDRDGNEHVMQREIRADEVTPKCLKEHVINLGEDEL</sequence>
<dbReference type="GeneID" id="20283013"/>
<reference evidence="2" key="1">
    <citation type="submission" date="2014-09" db="EMBL/GenBank/DDBJ databases">
        <title>Genomic characterization and comparison of seven Myoviridae bacteriophage infecting Bacillus thuringiensis.</title>
        <authorList>
            <person name="Sauder A.B."/>
            <person name="McKenzie Q.R."/>
            <person name="Temple L.M."/>
            <person name="Alexis B.K."/>
            <person name="Al-Atrache Z."/>
            <person name="Lewis L.O."/>
            <person name="Loesser-Casey K.E."/>
            <person name="Mitchell K.J."/>
        </authorList>
    </citation>
    <scope>NUCLEOTIDE SEQUENCE [LARGE SCALE GENOMIC DNA]</scope>
</reference>
<name>A0A075LZL6_9CAUD</name>
<keyword evidence="2" id="KW-1185">Reference proteome</keyword>
<proteinExistence type="predicted"/>
<dbReference type="EMBL" id="KJ489402">
    <property type="protein sequence ID" value="AIF71902.1"/>
    <property type="molecule type" value="Genomic_DNA"/>
</dbReference>
<dbReference type="Proteomes" id="UP000028561">
    <property type="component" value="Segment"/>
</dbReference>
<dbReference type="KEGG" id="vg:20283013"/>
<dbReference type="RefSeq" id="YP_009055791.1">
    <property type="nucleotide sequence ID" value="NC_024788.1"/>
</dbReference>
<organism evidence="1 2">
    <name type="scientific">Bacillus phage Riley</name>
    <dbReference type="NCBI Taxonomy" id="1486662"/>
    <lineage>
        <taxon>Viruses</taxon>
        <taxon>Duplodnaviria</taxon>
        <taxon>Heunggongvirae</taxon>
        <taxon>Uroviricota</taxon>
        <taxon>Caudoviricetes</taxon>
        <taxon>Herelleviridae</taxon>
        <taxon>Bastillevirinae</taxon>
        <taxon>Bequatrovirus</taxon>
        <taxon>Bequatrovirus riley</taxon>
    </lineage>
</organism>